<dbReference type="AlphaFoldDB" id="A0AAD7HU26"/>
<comment type="caution">
    <text evidence="1">The sequence shown here is derived from an EMBL/GenBank/DDBJ whole genome shotgun (WGS) entry which is preliminary data.</text>
</comment>
<evidence type="ECO:0000313" key="2">
    <source>
        <dbReference type="Proteomes" id="UP001215598"/>
    </source>
</evidence>
<reference evidence="1" key="1">
    <citation type="submission" date="2023-03" db="EMBL/GenBank/DDBJ databases">
        <title>Massive genome expansion in bonnet fungi (Mycena s.s.) driven by repeated elements and novel gene families across ecological guilds.</title>
        <authorList>
            <consortium name="Lawrence Berkeley National Laboratory"/>
            <person name="Harder C.B."/>
            <person name="Miyauchi S."/>
            <person name="Viragh M."/>
            <person name="Kuo A."/>
            <person name="Thoen E."/>
            <person name="Andreopoulos B."/>
            <person name="Lu D."/>
            <person name="Skrede I."/>
            <person name="Drula E."/>
            <person name="Henrissat B."/>
            <person name="Morin E."/>
            <person name="Kohler A."/>
            <person name="Barry K."/>
            <person name="LaButti K."/>
            <person name="Morin E."/>
            <person name="Salamov A."/>
            <person name="Lipzen A."/>
            <person name="Mereny Z."/>
            <person name="Hegedus B."/>
            <person name="Baldrian P."/>
            <person name="Stursova M."/>
            <person name="Weitz H."/>
            <person name="Taylor A."/>
            <person name="Grigoriev I.V."/>
            <person name="Nagy L.G."/>
            <person name="Martin F."/>
            <person name="Kauserud H."/>
        </authorList>
    </citation>
    <scope>NUCLEOTIDE SEQUENCE</scope>
    <source>
        <strain evidence="1">CBHHK182m</strain>
    </source>
</reference>
<name>A0AAD7HU26_9AGAR</name>
<keyword evidence="2" id="KW-1185">Reference proteome</keyword>
<dbReference type="Proteomes" id="UP001215598">
    <property type="component" value="Unassembled WGS sequence"/>
</dbReference>
<protein>
    <submittedName>
        <fullName evidence="1">Uncharacterized protein</fullName>
    </submittedName>
</protein>
<proteinExistence type="predicted"/>
<gene>
    <name evidence="1" type="ORF">B0H16DRAFT_1236912</name>
</gene>
<organism evidence="1 2">
    <name type="scientific">Mycena metata</name>
    <dbReference type="NCBI Taxonomy" id="1033252"/>
    <lineage>
        <taxon>Eukaryota</taxon>
        <taxon>Fungi</taxon>
        <taxon>Dikarya</taxon>
        <taxon>Basidiomycota</taxon>
        <taxon>Agaricomycotina</taxon>
        <taxon>Agaricomycetes</taxon>
        <taxon>Agaricomycetidae</taxon>
        <taxon>Agaricales</taxon>
        <taxon>Marasmiineae</taxon>
        <taxon>Mycenaceae</taxon>
        <taxon>Mycena</taxon>
    </lineage>
</organism>
<evidence type="ECO:0000313" key="1">
    <source>
        <dbReference type="EMBL" id="KAJ7728360.1"/>
    </source>
</evidence>
<sequence length="70" mass="7687">MTCYKAQGRTLAAAVVNLADCRGTEAPYIMISRVTSLDGLAILTPFEKAKICCRPSEDLRREATRLEILA</sequence>
<feature type="non-terminal residue" evidence="1">
    <location>
        <position position="70"/>
    </location>
</feature>
<dbReference type="EMBL" id="JARKIB010000173">
    <property type="protein sequence ID" value="KAJ7728360.1"/>
    <property type="molecule type" value="Genomic_DNA"/>
</dbReference>
<accession>A0AAD7HU26</accession>